<feature type="compositionally biased region" description="Polar residues" evidence="1">
    <location>
        <begin position="38"/>
        <end position="48"/>
    </location>
</feature>
<dbReference type="Proteomes" id="UP001283361">
    <property type="component" value="Unassembled WGS sequence"/>
</dbReference>
<evidence type="ECO:0000313" key="3">
    <source>
        <dbReference type="Proteomes" id="UP001283361"/>
    </source>
</evidence>
<gene>
    <name evidence="2" type="ORF">RRG08_015718</name>
</gene>
<evidence type="ECO:0000313" key="2">
    <source>
        <dbReference type="EMBL" id="KAK3762977.1"/>
    </source>
</evidence>
<proteinExistence type="predicted"/>
<dbReference type="EMBL" id="JAWDGP010004620">
    <property type="protein sequence ID" value="KAK3762977.1"/>
    <property type="molecule type" value="Genomic_DNA"/>
</dbReference>
<sequence length="266" mass="29870">MRPSTTPIIIMYVYVSHQRRISSRSLRRSVEIRPRSRINVSDTHSSIHQPDRQAGSVKTCPSEEPLFQITDKSLATATSGRARCASSLTRPWQREEINLPVYLASVDASEPPEISYQRTNSDIITKIHASNLRGRVYILLRTPYDIPTRPDGGLTFSWLQKLQGHTAVSMFKLLFLAPGSSQQVTARPRFMTPACRVSKPQVRSSYKPTKRINYAVPLKIADEISRGLTPGPLDSSQNSRLKMFVCAAARQRLVHVTLRGGNDQMV</sequence>
<organism evidence="2 3">
    <name type="scientific">Elysia crispata</name>
    <name type="common">lettuce slug</name>
    <dbReference type="NCBI Taxonomy" id="231223"/>
    <lineage>
        <taxon>Eukaryota</taxon>
        <taxon>Metazoa</taxon>
        <taxon>Spiralia</taxon>
        <taxon>Lophotrochozoa</taxon>
        <taxon>Mollusca</taxon>
        <taxon>Gastropoda</taxon>
        <taxon>Heterobranchia</taxon>
        <taxon>Euthyneura</taxon>
        <taxon>Panpulmonata</taxon>
        <taxon>Sacoglossa</taxon>
        <taxon>Placobranchoidea</taxon>
        <taxon>Plakobranchidae</taxon>
        <taxon>Elysia</taxon>
    </lineage>
</organism>
<protein>
    <submittedName>
        <fullName evidence="2">Uncharacterized protein</fullName>
    </submittedName>
</protein>
<name>A0AAE1DA73_9GAST</name>
<accession>A0AAE1DA73</accession>
<reference evidence="2" key="1">
    <citation type="journal article" date="2023" name="G3 (Bethesda)">
        <title>A reference genome for the long-term kleptoplast-retaining sea slug Elysia crispata morphotype clarki.</title>
        <authorList>
            <person name="Eastman K.E."/>
            <person name="Pendleton A.L."/>
            <person name="Shaikh M.A."/>
            <person name="Suttiyut T."/>
            <person name="Ogas R."/>
            <person name="Tomko P."/>
            <person name="Gavelis G."/>
            <person name="Widhalm J.R."/>
            <person name="Wisecaver J.H."/>
        </authorList>
    </citation>
    <scope>NUCLEOTIDE SEQUENCE</scope>
    <source>
        <strain evidence="2">ECLA1</strain>
    </source>
</reference>
<comment type="caution">
    <text evidence="2">The sequence shown here is derived from an EMBL/GenBank/DDBJ whole genome shotgun (WGS) entry which is preliminary data.</text>
</comment>
<feature type="region of interest" description="Disordered" evidence="1">
    <location>
        <begin position="37"/>
        <end position="59"/>
    </location>
</feature>
<keyword evidence="3" id="KW-1185">Reference proteome</keyword>
<evidence type="ECO:0000256" key="1">
    <source>
        <dbReference type="SAM" id="MobiDB-lite"/>
    </source>
</evidence>
<dbReference type="AlphaFoldDB" id="A0AAE1DA73"/>